<feature type="domain" description="Thiol:disulfide interchange protein DsbD N-terminal" evidence="2">
    <location>
        <begin position="38"/>
        <end position="143"/>
    </location>
</feature>
<reference evidence="3 4" key="1">
    <citation type="submission" date="2018-04" db="EMBL/GenBank/DDBJ databases">
        <title>Genomic Encyclopedia of Archaeal and Bacterial Type Strains, Phase II (KMG-II): from individual species to whole genera.</title>
        <authorList>
            <person name="Goeker M."/>
        </authorList>
    </citation>
    <scope>NUCLEOTIDE SEQUENCE [LARGE SCALE GENOMIC DNA]</scope>
    <source>
        <strain evidence="3 4">DSM 29955</strain>
    </source>
</reference>
<dbReference type="OrthoDB" id="9811036at2"/>
<evidence type="ECO:0000256" key="1">
    <source>
        <dbReference type="SAM" id="SignalP"/>
    </source>
</evidence>
<accession>A0A2T6KI89</accession>
<comment type="caution">
    <text evidence="3">The sequence shown here is derived from an EMBL/GenBank/DDBJ whole genome shotgun (WGS) entry which is preliminary data.</text>
</comment>
<feature type="signal peptide" evidence="1">
    <location>
        <begin position="1"/>
        <end position="20"/>
    </location>
</feature>
<feature type="chain" id="PRO_5015501537" evidence="1">
    <location>
        <begin position="21"/>
        <end position="266"/>
    </location>
</feature>
<dbReference type="Pfam" id="PF11412">
    <property type="entry name" value="DsbD_N"/>
    <property type="match status" value="1"/>
</dbReference>
<keyword evidence="4" id="KW-1185">Reference proteome</keyword>
<dbReference type="Proteomes" id="UP000244523">
    <property type="component" value="Unassembled WGS sequence"/>
</dbReference>
<protein>
    <submittedName>
        <fullName evidence="3">DsbC/DsbD-like thiol-disulfide interchange protein</fullName>
    </submittedName>
</protein>
<proteinExistence type="predicted"/>
<dbReference type="InterPro" id="IPR028250">
    <property type="entry name" value="DsbDN"/>
</dbReference>
<dbReference type="AlphaFoldDB" id="A0A2T6KI89"/>
<sequence>MRYFMPTTAFALLLPVLAAAGPYDDLARVEVLPGWRMESGEHMAGLRITLEPGWKTYWRAPGDAGIPPSFQFAGSDQITGITPHWPVPEVIDQNGMMSIGYYDGVVFPLTVTSRATDVPLEISGTLSIGVCEEICIPVTLDFQGLLPSEGARDASITAALINQPLTASEAGVGDVTCALMPIKDGLRVTTIIDVASAGQPEHVIVEAGTSTVWVSEADISRTGSKLHASVDMVPQSGSAFALDRSKVRITVLGSDRAIDIRGCSAG</sequence>
<evidence type="ECO:0000313" key="3">
    <source>
        <dbReference type="EMBL" id="PUB15446.1"/>
    </source>
</evidence>
<name>A0A2T6KI89_9RHOB</name>
<dbReference type="EMBL" id="QBUD01000004">
    <property type="protein sequence ID" value="PUB15446.1"/>
    <property type="molecule type" value="Genomic_DNA"/>
</dbReference>
<evidence type="ECO:0000259" key="2">
    <source>
        <dbReference type="Pfam" id="PF11412"/>
    </source>
</evidence>
<evidence type="ECO:0000313" key="4">
    <source>
        <dbReference type="Proteomes" id="UP000244523"/>
    </source>
</evidence>
<organism evidence="3 4">
    <name type="scientific">Yoonia sediminilitoris</name>
    <dbReference type="NCBI Taxonomy" id="1286148"/>
    <lineage>
        <taxon>Bacteria</taxon>
        <taxon>Pseudomonadati</taxon>
        <taxon>Pseudomonadota</taxon>
        <taxon>Alphaproteobacteria</taxon>
        <taxon>Rhodobacterales</taxon>
        <taxon>Paracoccaceae</taxon>
        <taxon>Yoonia</taxon>
    </lineage>
</organism>
<keyword evidence="1" id="KW-0732">Signal</keyword>
<gene>
    <name evidence="3" type="ORF">C8N45_10466</name>
</gene>